<protein>
    <recommendedName>
        <fullName evidence="4">DUF3515 domain-containing protein</fullName>
    </recommendedName>
</protein>
<evidence type="ECO:0000313" key="2">
    <source>
        <dbReference type="EMBL" id="GEB51595.1"/>
    </source>
</evidence>
<dbReference type="AlphaFoldDB" id="A0A4Y3R1K5"/>
<feature type="signal peptide" evidence="1">
    <location>
        <begin position="1"/>
        <end position="33"/>
    </location>
</feature>
<sequence length="171" mass="17931">MSTRRRSVPRAAPGALLTACGSLALLVSACSFSDDGAHPAVPSPSGRAAAACRALHDALPQKVDGQRRGTAEPESDYTAVWGDPAIALRCGVPAPEKLRPGSEEYDPVAEAAEVNGVSWLLEKHDGGYRFTTTGRVAYVEVEVPDHYAPEVNALTDLAKAVDGAVPEKNPE</sequence>
<evidence type="ECO:0000256" key="1">
    <source>
        <dbReference type="SAM" id="SignalP"/>
    </source>
</evidence>
<dbReference type="OrthoDB" id="3213819at2"/>
<dbReference type="PROSITE" id="PS51257">
    <property type="entry name" value="PROKAR_LIPOPROTEIN"/>
    <property type="match status" value="1"/>
</dbReference>
<organism evidence="2 3">
    <name type="scientific">Streptomyces cacaoi</name>
    <dbReference type="NCBI Taxonomy" id="1898"/>
    <lineage>
        <taxon>Bacteria</taxon>
        <taxon>Bacillati</taxon>
        <taxon>Actinomycetota</taxon>
        <taxon>Actinomycetes</taxon>
        <taxon>Kitasatosporales</taxon>
        <taxon>Streptomycetaceae</taxon>
        <taxon>Streptomyces</taxon>
    </lineage>
</organism>
<feature type="chain" id="PRO_5021481600" description="DUF3515 domain-containing protein" evidence="1">
    <location>
        <begin position="34"/>
        <end position="171"/>
    </location>
</feature>
<comment type="caution">
    <text evidence="2">The sequence shown here is derived from an EMBL/GenBank/DDBJ whole genome shotgun (WGS) entry which is preliminary data.</text>
</comment>
<proteinExistence type="predicted"/>
<keyword evidence="1" id="KW-0732">Signal</keyword>
<dbReference type="Pfam" id="PF12028">
    <property type="entry name" value="DUF3515"/>
    <property type="match status" value="1"/>
</dbReference>
<evidence type="ECO:0008006" key="4">
    <source>
        <dbReference type="Google" id="ProtNLM"/>
    </source>
</evidence>
<accession>A0A4Y3R1K5</accession>
<evidence type="ECO:0000313" key="3">
    <source>
        <dbReference type="Proteomes" id="UP000319210"/>
    </source>
</evidence>
<dbReference type="EMBL" id="BJMM01000022">
    <property type="protein sequence ID" value="GEB51595.1"/>
    <property type="molecule type" value="Genomic_DNA"/>
</dbReference>
<gene>
    <name evidence="2" type="ORF">SCA03_41460</name>
</gene>
<name>A0A4Y3R1K5_STRCI</name>
<keyword evidence="3" id="KW-1185">Reference proteome</keyword>
<dbReference type="RefSeq" id="WP_030884325.1">
    <property type="nucleotide sequence ID" value="NZ_BJMM01000022.1"/>
</dbReference>
<dbReference type="InterPro" id="IPR021903">
    <property type="entry name" value="DUF3515"/>
</dbReference>
<reference evidence="2 3" key="1">
    <citation type="submission" date="2019-06" db="EMBL/GenBank/DDBJ databases">
        <title>Whole genome shotgun sequence of Streptomyces cacaoi subsp. cacaoi NBRC 12748.</title>
        <authorList>
            <person name="Hosoyama A."/>
            <person name="Uohara A."/>
            <person name="Ohji S."/>
            <person name="Ichikawa N."/>
        </authorList>
    </citation>
    <scope>NUCLEOTIDE SEQUENCE [LARGE SCALE GENOMIC DNA]</scope>
    <source>
        <strain evidence="2 3">NBRC 12748</strain>
    </source>
</reference>
<dbReference type="Proteomes" id="UP000319210">
    <property type="component" value="Unassembled WGS sequence"/>
</dbReference>